<evidence type="ECO:0008006" key="5">
    <source>
        <dbReference type="Google" id="ProtNLM"/>
    </source>
</evidence>
<protein>
    <recommendedName>
        <fullName evidence="5">Transmembrane protein</fullName>
    </recommendedName>
</protein>
<name>I4B1E3_TURPD</name>
<keyword evidence="4" id="KW-1185">Reference proteome</keyword>
<dbReference type="PANTHER" id="PTHR34205:SF2">
    <property type="entry name" value="DUF962 DOMAIN-CONTAINING PROTEIN"/>
    <property type="match status" value="1"/>
</dbReference>
<reference evidence="3 4" key="1">
    <citation type="submission" date="2012-06" db="EMBL/GenBank/DDBJ databases">
        <title>The complete chromosome of genome of Turneriella parva DSM 21527.</title>
        <authorList>
            <consortium name="US DOE Joint Genome Institute (JGI-PGF)"/>
            <person name="Lucas S."/>
            <person name="Han J."/>
            <person name="Lapidus A."/>
            <person name="Bruce D."/>
            <person name="Goodwin L."/>
            <person name="Pitluck S."/>
            <person name="Peters L."/>
            <person name="Kyrpides N."/>
            <person name="Mavromatis K."/>
            <person name="Ivanova N."/>
            <person name="Mikhailova N."/>
            <person name="Chertkov O."/>
            <person name="Detter J.C."/>
            <person name="Tapia R."/>
            <person name="Han C."/>
            <person name="Land M."/>
            <person name="Hauser L."/>
            <person name="Markowitz V."/>
            <person name="Cheng J.-F."/>
            <person name="Hugenholtz P."/>
            <person name="Woyke T."/>
            <person name="Wu D."/>
            <person name="Gronow S."/>
            <person name="Wellnitz S."/>
            <person name="Brambilla E."/>
            <person name="Klenk H.-P."/>
            <person name="Eisen J.A."/>
        </authorList>
    </citation>
    <scope>NUCLEOTIDE SEQUENCE [LARGE SCALE GENOMIC DNA]</scope>
    <source>
        <strain evidence="4">ATCC BAA-1111 / DSM 21527 / NCTC 11395 / H</strain>
    </source>
</reference>
<evidence type="ECO:0000313" key="4">
    <source>
        <dbReference type="Proteomes" id="UP000006048"/>
    </source>
</evidence>
<dbReference type="PANTHER" id="PTHR34205">
    <property type="entry name" value="TRANSMEMBRANE PROTEIN"/>
    <property type="match status" value="1"/>
</dbReference>
<feature type="compositionally biased region" description="Basic residues" evidence="1">
    <location>
        <begin position="1"/>
        <end position="52"/>
    </location>
</feature>
<evidence type="ECO:0000256" key="2">
    <source>
        <dbReference type="SAM" id="Phobius"/>
    </source>
</evidence>
<dbReference type="HOGENOM" id="CLU_1427439_0_0_12"/>
<keyword evidence="2" id="KW-0472">Membrane</keyword>
<dbReference type="KEGG" id="tpx:Turpa_0444"/>
<dbReference type="STRING" id="869212.Turpa_0444"/>
<feature type="region of interest" description="Disordered" evidence="1">
    <location>
        <begin position="1"/>
        <end position="69"/>
    </location>
</feature>
<proteinExistence type="predicted"/>
<dbReference type="PATRIC" id="fig|869212.3.peg.418"/>
<feature type="transmembrane region" description="Helical" evidence="2">
    <location>
        <begin position="105"/>
        <end position="122"/>
    </location>
</feature>
<sequence length="190" mass="21864">MATKKKKTARKAAVKKSKAKPKAKSKPKARAKAKPAKKSSGKKRATTKRRNSQKASTSRVARTSLRIPEPPPTQYRYAWERDNYETLKSFWPFYLHEHSRRSNRLLHFVGSTLALLLAAVGIGTGTYILMLFALISGYAFAWFGHFFIEKNRPATFKYPLKSFISDWRMWYAMLTGNIDRELKKFGIVSR</sequence>
<keyword evidence="2" id="KW-0812">Transmembrane</keyword>
<accession>I4B1E3</accession>
<dbReference type="OrthoDB" id="7356072at2"/>
<dbReference type="AlphaFoldDB" id="I4B1E3"/>
<evidence type="ECO:0000313" key="3">
    <source>
        <dbReference type="EMBL" id="AFM11100.1"/>
    </source>
</evidence>
<gene>
    <name evidence="3" type="ordered locus">Turpa_0444</name>
</gene>
<feature type="transmembrane region" description="Helical" evidence="2">
    <location>
        <begin position="128"/>
        <end position="148"/>
    </location>
</feature>
<dbReference type="InterPro" id="IPR009305">
    <property type="entry name" value="Mpo1-like"/>
</dbReference>
<keyword evidence="2" id="KW-1133">Transmembrane helix</keyword>
<dbReference type="EMBL" id="CP002959">
    <property type="protein sequence ID" value="AFM11100.1"/>
    <property type="molecule type" value="Genomic_DNA"/>
</dbReference>
<organism evidence="3 4">
    <name type="scientific">Turneriella parva (strain ATCC BAA-1111 / DSM 21527 / NCTC 11395 / H)</name>
    <name type="common">Leptospira parva</name>
    <dbReference type="NCBI Taxonomy" id="869212"/>
    <lineage>
        <taxon>Bacteria</taxon>
        <taxon>Pseudomonadati</taxon>
        <taxon>Spirochaetota</taxon>
        <taxon>Spirochaetia</taxon>
        <taxon>Leptospirales</taxon>
        <taxon>Leptospiraceae</taxon>
        <taxon>Turneriella</taxon>
    </lineage>
</organism>
<evidence type="ECO:0000256" key="1">
    <source>
        <dbReference type="SAM" id="MobiDB-lite"/>
    </source>
</evidence>
<dbReference type="Pfam" id="PF06127">
    <property type="entry name" value="Mpo1-like"/>
    <property type="match status" value="1"/>
</dbReference>
<dbReference type="Proteomes" id="UP000006048">
    <property type="component" value="Chromosome"/>
</dbReference>